<evidence type="ECO:0000256" key="7">
    <source>
        <dbReference type="ARBA" id="ARBA00008976"/>
    </source>
</evidence>
<comment type="catalytic activity">
    <reaction evidence="1 20">
        <text>D-ribulose 5-phosphate = (2S)-2-hydroxy-3-oxobutyl phosphate + formate + H(+)</text>
        <dbReference type="Rhea" id="RHEA:18457"/>
        <dbReference type="ChEBI" id="CHEBI:15378"/>
        <dbReference type="ChEBI" id="CHEBI:15740"/>
        <dbReference type="ChEBI" id="CHEBI:58121"/>
        <dbReference type="ChEBI" id="CHEBI:58830"/>
        <dbReference type="EC" id="4.1.99.12"/>
    </reaction>
</comment>
<evidence type="ECO:0000256" key="1">
    <source>
        <dbReference type="ARBA" id="ARBA00000141"/>
    </source>
</evidence>
<dbReference type="NCBIfam" id="TIGR00505">
    <property type="entry name" value="ribA"/>
    <property type="match status" value="1"/>
</dbReference>
<dbReference type="FunFam" id="3.90.870.10:FF:000001">
    <property type="entry name" value="Riboflavin biosynthesis protein RibBA"/>
    <property type="match status" value="1"/>
</dbReference>
<dbReference type="NCBIfam" id="NF006803">
    <property type="entry name" value="PRK09311.1"/>
    <property type="match status" value="1"/>
</dbReference>
<feature type="binding site" evidence="20">
    <location>
        <position position="42"/>
    </location>
    <ligand>
        <name>D-ribulose 5-phosphate</name>
        <dbReference type="ChEBI" id="CHEBI:58121"/>
    </ligand>
</feature>
<name>A0AA34WHR6_CHLPE</name>
<keyword evidence="14 20" id="KW-0342">GTP-binding</keyword>
<dbReference type="GO" id="GO:0030145">
    <property type="term" value="F:manganese ion binding"/>
    <property type="evidence" value="ECO:0007669"/>
    <property type="project" value="UniProtKB-UniRule"/>
</dbReference>
<dbReference type="GO" id="GO:0008270">
    <property type="term" value="F:zinc ion binding"/>
    <property type="evidence" value="ECO:0007669"/>
    <property type="project" value="UniProtKB-UniRule"/>
</dbReference>
<evidence type="ECO:0000256" key="6">
    <source>
        <dbReference type="ARBA" id="ARBA00005520"/>
    </source>
</evidence>
<feature type="binding site" evidence="20">
    <location>
        <position position="267"/>
    </location>
    <ligand>
        <name>Zn(2+)</name>
        <dbReference type="ChEBI" id="CHEBI:29105"/>
        <note>catalytic</note>
    </ligand>
</feature>
<keyword evidence="16 20" id="KW-0456">Lyase</keyword>
<dbReference type="FunFam" id="3.40.50.10990:FF:000001">
    <property type="entry name" value="Riboflavin biosynthesis protein RibBA"/>
    <property type="match status" value="1"/>
</dbReference>
<evidence type="ECO:0000256" key="5">
    <source>
        <dbReference type="ARBA" id="ARBA00004904"/>
    </source>
</evidence>
<comment type="pathway">
    <text evidence="4 20">Cofactor biosynthesis; riboflavin biosynthesis; 5-amino-6-(D-ribitylamino)uracil from GTP: step 1/4.</text>
</comment>
<dbReference type="InterPro" id="IPR036144">
    <property type="entry name" value="RibA-like_sf"/>
</dbReference>
<evidence type="ECO:0000256" key="13">
    <source>
        <dbReference type="ARBA" id="ARBA00022842"/>
    </source>
</evidence>
<evidence type="ECO:0000256" key="18">
    <source>
        <dbReference type="ARBA" id="ARBA00043932"/>
    </source>
</evidence>
<keyword evidence="17 20" id="KW-0511">Multifunctional enzyme</keyword>
<dbReference type="Proteomes" id="UP000008305">
    <property type="component" value="Chromosome"/>
</dbReference>
<evidence type="ECO:0000256" key="20">
    <source>
        <dbReference type="HAMAP-Rule" id="MF_01283"/>
    </source>
</evidence>
<evidence type="ECO:0000256" key="10">
    <source>
        <dbReference type="ARBA" id="ARBA00022741"/>
    </source>
</evidence>
<feature type="binding site" evidence="20">
    <location>
        <position position="283"/>
    </location>
    <ligand>
        <name>GTP</name>
        <dbReference type="ChEBI" id="CHEBI:37565"/>
    </ligand>
</feature>
<evidence type="ECO:0000256" key="9">
    <source>
        <dbReference type="ARBA" id="ARBA00022723"/>
    </source>
</evidence>
<evidence type="ECO:0000256" key="19">
    <source>
        <dbReference type="ARBA" id="ARBA00049295"/>
    </source>
</evidence>
<comment type="similarity">
    <text evidence="6 20">In the N-terminal section; belongs to the DHBP synthase family.</text>
</comment>
<dbReference type="KEGG" id="cpm:G5S_0169"/>
<feature type="binding site" evidence="20">
    <location>
        <position position="153"/>
    </location>
    <ligand>
        <name>Mg(2+)</name>
        <dbReference type="ChEBI" id="CHEBI:18420"/>
        <label>2</label>
    </ligand>
</feature>
<dbReference type="Gene3D" id="3.90.870.10">
    <property type="entry name" value="DHBP synthase"/>
    <property type="match status" value="1"/>
</dbReference>
<keyword evidence="13 20" id="KW-0460">Magnesium</keyword>
<feature type="binding site" evidence="20">
    <location>
        <position position="278"/>
    </location>
    <ligand>
        <name>Zn(2+)</name>
        <dbReference type="ChEBI" id="CHEBI:29105"/>
        <note>catalytic</note>
    </ligand>
</feature>
<dbReference type="Gene3D" id="3.40.50.10990">
    <property type="entry name" value="GTP cyclohydrolase II"/>
    <property type="match status" value="1"/>
</dbReference>
<evidence type="ECO:0000256" key="16">
    <source>
        <dbReference type="ARBA" id="ARBA00023239"/>
    </source>
</evidence>
<keyword evidence="9 20" id="KW-0479">Metal-binding</keyword>
<dbReference type="GO" id="GO:0005829">
    <property type="term" value="C:cytosol"/>
    <property type="evidence" value="ECO:0007669"/>
    <property type="project" value="TreeGrafter"/>
</dbReference>
<feature type="site" description="Essential for DHBP synthase activity" evidence="20">
    <location>
        <position position="136"/>
    </location>
</feature>
<evidence type="ECO:0000256" key="14">
    <source>
        <dbReference type="ARBA" id="ARBA00023134"/>
    </source>
</evidence>
<dbReference type="HAMAP" id="MF_00179">
    <property type="entry name" value="RibA"/>
    <property type="match status" value="1"/>
</dbReference>
<accession>A0AA34WHR6</accession>
<evidence type="ECO:0000256" key="3">
    <source>
        <dbReference type="ARBA" id="ARBA00002284"/>
    </source>
</evidence>
<dbReference type="NCBIfam" id="TIGR00506">
    <property type="entry name" value="ribB"/>
    <property type="match status" value="1"/>
</dbReference>
<dbReference type="GO" id="GO:0009231">
    <property type="term" value="P:riboflavin biosynthetic process"/>
    <property type="evidence" value="ECO:0007669"/>
    <property type="project" value="UniProtKB-UniRule"/>
</dbReference>
<feature type="binding site" evidence="20">
    <location>
        <position position="38"/>
    </location>
    <ligand>
        <name>Mg(2+)</name>
        <dbReference type="ChEBI" id="CHEBI:18420"/>
        <label>2</label>
    </ligand>
</feature>
<feature type="binding site" evidence="20">
    <location>
        <position position="328"/>
    </location>
    <ligand>
        <name>GTP</name>
        <dbReference type="ChEBI" id="CHEBI:37565"/>
    </ligand>
</feature>
<dbReference type="HAMAP" id="MF_01283">
    <property type="entry name" value="RibBA"/>
    <property type="match status" value="1"/>
</dbReference>
<feature type="binding site" evidence="20">
    <location>
        <position position="174"/>
    </location>
    <ligand>
        <name>D-ribulose 5-phosphate</name>
        <dbReference type="ChEBI" id="CHEBI:58121"/>
    </ligand>
</feature>
<keyword evidence="8 20" id="KW-0686">Riboflavin biosynthesis</keyword>
<evidence type="ECO:0000313" key="22">
    <source>
        <dbReference type="EMBL" id="AEB41187.1"/>
    </source>
</evidence>
<evidence type="ECO:0000259" key="21">
    <source>
        <dbReference type="Pfam" id="PF00925"/>
    </source>
</evidence>
<evidence type="ECO:0000256" key="8">
    <source>
        <dbReference type="ARBA" id="ARBA00022619"/>
    </source>
</evidence>
<protein>
    <recommendedName>
        <fullName evidence="20">Riboflavin biosynthesis protein RibBA</fullName>
    </recommendedName>
    <domain>
        <recommendedName>
            <fullName evidence="20">3,4-dihydroxy-2-butanone 4-phosphate synthase</fullName>
            <shortName evidence="20">DHBP synthase</shortName>
            <ecNumber evidence="20">4.1.99.12</ecNumber>
        </recommendedName>
    </domain>
    <domain>
        <recommendedName>
            <fullName evidence="20">GTP cyclohydrolase-2</fullName>
            <ecNumber evidence="20">3.5.4.25</ecNumber>
        </recommendedName>
        <alternativeName>
            <fullName evidence="20">GTP cyclohydrolase II</fullName>
        </alternativeName>
    </domain>
</protein>
<feature type="binding site" evidence="20">
    <location>
        <begin position="306"/>
        <end position="308"/>
    </location>
    <ligand>
        <name>GTP</name>
        <dbReference type="ChEBI" id="CHEBI:37565"/>
    </ligand>
</feature>
<feature type="binding site" evidence="20">
    <location>
        <begin position="150"/>
        <end position="154"/>
    </location>
    <ligand>
        <name>D-ribulose 5-phosphate</name>
        <dbReference type="ChEBI" id="CHEBI:58121"/>
    </ligand>
</feature>
<dbReference type="SUPFAM" id="SSF55821">
    <property type="entry name" value="YrdC/RibB"/>
    <property type="match status" value="1"/>
</dbReference>
<feature type="active site" description="Nucleophile; for GTP cyclohydrolase activity" evidence="20">
    <location>
        <position position="342"/>
    </location>
</feature>
<feature type="active site" description="Proton acceptor; for GTP cyclohydrolase activity" evidence="20">
    <location>
        <position position="340"/>
    </location>
</feature>
<evidence type="ECO:0000256" key="17">
    <source>
        <dbReference type="ARBA" id="ARBA00023268"/>
    </source>
</evidence>
<dbReference type="EC" id="3.5.4.25" evidence="20"/>
<dbReference type="EC" id="4.1.99.12" evidence="20"/>
<dbReference type="PIRSF" id="PIRSF001259">
    <property type="entry name" value="RibA"/>
    <property type="match status" value="1"/>
</dbReference>
<comment type="cofactor">
    <cofactor evidence="2">
        <name>Mn(2+)</name>
        <dbReference type="ChEBI" id="CHEBI:29035"/>
    </cofactor>
</comment>
<feature type="region of interest" description="GTP cyclohydrolase II" evidence="20">
    <location>
        <begin position="212"/>
        <end position="417"/>
    </location>
</feature>
<feature type="binding site" evidence="20">
    <location>
        <position position="363"/>
    </location>
    <ligand>
        <name>GTP</name>
        <dbReference type="ChEBI" id="CHEBI:37565"/>
    </ligand>
</feature>
<dbReference type="Pfam" id="PF00925">
    <property type="entry name" value="GTP_cyclohydro2"/>
    <property type="match status" value="1"/>
</dbReference>
<organism evidence="22 23">
    <name type="scientific">Chlamydia pecorum (strain ATCC VR-628 / DSM 29919 / E58)</name>
    <name type="common">Chlamydophila pecorum</name>
    <dbReference type="NCBI Taxonomy" id="331635"/>
    <lineage>
        <taxon>Bacteria</taxon>
        <taxon>Pseudomonadati</taxon>
        <taxon>Chlamydiota</taxon>
        <taxon>Chlamydiia</taxon>
        <taxon>Chlamydiales</taxon>
        <taxon>Chlamydiaceae</taxon>
        <taxon>Chlamydia/Chlamydophila group</taxon>
        <taxon>Chlamydia</taxon>
    </lineage>
</organism>
<comment type="similarity">
    <text evidence="7 20">In the C-terminal section; belongs to the GTP cyclohydrolase II family.</text>
</comment>
<comment type="cofactor">
    <cofactor evidence="20">
        <name>Zn(2+)</name>
        <dbReference type="ChEBI" id="CHEBI:29105"/>
    </cofactor>
    <text evidence="20">Binds 1 zinc ion per subunit.</text>
</comment>
<comment type="function">
    <text evidence="18 20">Catalyzes the conversion of GTP to 2,5-diamino-6-ribosylamino-4(3H)-pyrimidinone 5'-phosphate (DARP), formate and pyrophosphate.</text>
</comment>
<feature type="binding site" evidence="20">
    <location>
        <position position="38"/>
    </location>
    <ligand>
        <name>Mg(2+)</name>
        <dbReference type="ChEBI" id="CHEBI:18420"/>
        <label>1</label>
    </ligand>
</feature>
<proteinExistence type="inferred from homology"/>
<dbReference type="EMBL" id="CP002608">
    <property type="protein sequence ID" value="AEB41187.1"/>
    <property type="molecule type" value="Genomic_DNA"/>
</dbReference>
<dbReference type="Pfam" id="PF00926">
    <property type="entry name" value="DHBP_synthase"/>
    <property type="match status" value="1"/>
</dbReference>
<feature type="region of interest" description="DHBP synthase" evidence="20">
    <location>
        <begin position="1"/>
        <end position="211"/>
    </location>
</feature>
<dbReference type="GO" id="GO:0008686">
    <property type="term" value="F:3,4-dihydroxy-2-butanone-4-phosphate synthase activity"/>
    <property type="evidence" value="ECO:0007669"/>
    <property type="project" value="UniProtKB-UniRule"/>
</dbReference>
<dbReference type="InterPro" id="IPR017945">
    <property type="entry name" value="DHBP_synth_RibB-like_a/b_dom"/>
</dbReference>
<feature type="binding site" evidence="20">
    <location>
        <begin position="37"/>
        <end position="38"/>
    </location>
    <ligand>
        <name>D-ribulose 5-phosphate</name>
        <dbReference type="ChEBI" id="CHEBI:58121"/>
    </ligand>
</feature>
<dbReference type="InterPro" id="IPR000926">
    <property type="entry name" value="RibA"/>
</dbReference>
<dbReference type="SUPFAM" id="SSF142695">
    <property type="entry name" value="RibA-like"/>
    <property type="match status" value="1"/>
</dbReference>
<feature type="binding site" evidence="20">
    <location>
        <position position="280"/>
    </location>
    <ligand>
        <name>Zn(2+)</name>
        <dbReference type="ChEBI" id="CHEBI:29105"/>
        <note>catalytic</note>
    </ligand>
</feature>
<dbReference type="InterPro" id="IPR000422">
    <property type="entry name" value="DHBP_synthase_RibB"/>
</dbReference>
<comment type="pathway">
    <text evidence="5 20">Cofactor biosynthesis; riboflavin biosynthesis; 2-hydroxy-3-oxobutyl phosphate from D-ribulose 5-phosphate: step 1/1.</text>
</comment>
<dbReference type="AlphaFoldDB" id="A0AA34WHR6"/>
<dbReference type="PANTHER" id="PTHR21327">
    <property type="entry name" value="GTP CYCLOHYDROLASE II-RELATED"/>
    <property type="match status" value="1"/>
</dbReference>
<keyword evidence="23" id="KW-1185">Reference proteome</keyword>
<evidence type="ECO:0000256" key="11">
    <source>
        <dbReference type="ARBA" id="ARBA00022801"/>
    </source>
</evidence>
<comment type="cofactor">
    <cofactor evidence="20">
        <name>Mg(2+)</name>
        <dbReference type="ChEBI" id="CHEBI:18420"/>
    </cofactor>
    <cofactor evidence="20">
        <name>Mn(2+)</name>
        <dbReference type="ChEBI" id="CHEBI:29035"/>
    </cofactor>
    <text evidence="20">Binds 2 divalent metal cations per subunit. Magnesium or manganese.</text>
</comment>
<dbReference type="GO" id="GO:0003935">
    <property type="term" value="F:GTP cyclohydrolase II activity"/>
    <property type="evidence" value="ECO:0007669"/>
    <property type="project" value="UniProtKB-UniRule"/>
</dbReference>
<dbReference type="InterPro" id="IPR016299">
    <property type="entry name" value="Riboflavin_synth_RibBA"/>
</dbReference>
<evidence type="ECO:0000256" key="4">
    <source>
        <dbReference type="ARBA" id="ARBA00004853"/>
    </source>
</evidence>
<comment type="function">
    <text evidence="3 20">Catalyzes the conversion of D-ribulose 5-phosphate to formate and 3,4-dihydroxy-2-butanone 4-phosphate.</text>
</comment>
<dbReference type="PANTHER" id="PTHR21327:SF18">
    <property type="entry name" value="3,4-DIHYDROXY-2-BUTANONE 4-PHOSPHATE SYNTHASE"/>
    <property type="match status" value="1"/>
</dbReference>
<feature type="site" description="Essential for DHBP synthase activity" evidence="20">
    <location>
        <position position="174"/>
    </location>
</feature>
<keyword evidence="11 20" id="KW-0378">Hydrolase</keyword>
<dbReference type="GO" id="GO:0005525">
    <property type="term" value="F:GTP binding"/>
    <property type="evidence" value="ECO:0007669"/>
    <property type="project" value="UniProtKB-KW"/>
</dbReference>
<keyword evidence="10 20" id="KW-0547">Nucleotide-binding</keyword>
<feature type="domain" description="GTP cyclohydrolase II" evidence="21">
    <location>
        <begin position="218"/>
        <end position="383"/>
    </location>
</feature>
<feature type="binding site" evidence="20">
    <location>
        <position position="368"/>
    </location>
    <ligand>
        <name>GTP</name>
        <dbReference type="ChEBI" id="CHEBI:37565"/>
    </ligand>
</feature>
<evidence type="ECO:0000256" key="15">
    <source>
        <dbReference type="ARBA" id="ARBA00023211"/>
    </source>
</evidence>
<evidence type="ECO:0000256" key="12">
    <source>
        <dbReference type="ARBA" id="ARBA00022833"/>
    </source>
</evidence>
<reference evidence="22 23" key="1">
    <citation type="journal article" date="2011" name="J. Bacteriol.">
        <title>Genome sequence of the obligate intracellular animal pathogen Chlamydia pecorum E58.</title>
        <authorList>
            <person name="Mojica S."/>
            <person name="Huot Creasy H."/>
            <person name="Daugherty S."/>
            <person name="Read T.D."/>
            <person name="Kim T."/>
            <person name="Kaltenboeck B."/>
            <person name="Bavoil P."/>
            <person name="Myers G.S."/>
        </authorList>
    </citation>
    <scope>NUCLEOTIDE SEQUENCE [LARGE SCALE GENOMIC DNA]</scope>
    <source>
        <strain evidence="22 23">E58</strain>
    </source>
</reference>
<feature type="binding site" evidence="20">
    <location>
        <begin position="262"/>
        <end position="266"/>
    </location>
    <ligand>
        <name>GTP</name>
        <dbReference type="ChEBI" id="CHEBI:37565"/>
    </ligand>
</feature>
<sequence>MVEAEENDLISGFASIEQAVKDLQEGKFVIVIDEASRENEGDLVLAGEKITLEKMTFLLQHTTGIVCAALELKRLEQLKLSPMIQKNSCRFRTPFMVSIDAAEGVTTGVSAADRTRVVQLLADPKSRPEDFVSPGHFFPLASSPGGVLKRAAHTESTVDLMRLAGLELCGVLAELVNEDYSMMRPPQIMEFAKKHGISVISVADLVAYRMLSERLVKRISSARLPTVYGEFVVHVYESLLDGMQHLALVRGEVHGEENVLVRVHSECITGDILCSTRCDCGEQLKTAMEYIAQHGQGVVVYLRGQEGRGIGLGHKVQAYALQDHGYDTVDANLEMGFPVDSREYGIGAQILVDLGLSTIKLITHNPQKYYGLQGFGLQIVERIALPVRVFAENQQYLRTKKERMGHWLDLPHAMSTN</sequence>
<dbReference type="CDD" id="cd00641">
    <property type="entry name" value="GTP_cyclohydro2"/>
    <property type="match status" value="1"/>
</dbReference>
<keyword evidence="15 20" id="KW-0464">Manganese</keyword>
<comment type="catalytic activity">
    <reaction evidence="19 20">
        <text>GTP + 4 H2O = 2,5-diamino-6-hydroxy-4-(5-phosphoribosylamino)-pyrimidine + formate + 2 phosphate + 3 H(+)</text>
        <dbReference type="Rhea" id="RHEA:23704"/>
        <dbReference type="ChEBI" id="CHEBI:15377"/>
        <dbReference type="ChEBI" id="CHEBI:15378"/>
        <dbReference type="ChEBI" id="CHEBI:15740"/>
        <dbReference type="ChEBI" id="CHEBI:37565"/>
        <dbReference type="ChEBI" id="CHEBI:43474"/>
        <dbReference type="ChEBI" id="CHEBI:58614"/>
        <dbReference type="EC" id="3.5.4.25"/>
    </reaction>
</comment>
<gene>
    <name evidence="20" type="primary">ribBA</name>
    <name evidence="22" type="ordered locus">G5S_0169</name>
</gene>
<dbReference type="GO" id="GO:0000287">
    <property type="term" value="F:magnesium ion binding"/>
    <property type="evidence" value="ECO:0007669"/>
    <property type="project" value="UniProtKB-UniRule"/>
</dbReference>
<evidence type="ECO:0000256" key="2">
    <source>
        <dbReference type="ARBA" id="ARBA00001936"/>
    </source>
</evidence>
<keyword evidence="12 20" id="KW-0862">Zinc</keyword>
<evidence type="ECO:0000313" key="23">
    <source>
        <dbReference type="Proteomes" id="UP000008305"/>
    </source>
</evidence>
<dbReference type="NCBIfam" id="NF001591">
    <property type="entry name" value="PRK00393.1"/>
    <property type="match status" value="1"/>
</dbReference>
<dbReference type="InterPro" id="IPR032677">
    <property type="entry name" value="GTP_cyclohydro_II"/>
</dbReference>